<protein>
    <submittedName>
        <fullName evidence="1">Uncharacterized protein</fullName>
    </submittedName>
</protein>
<sequence>MTITGFLRWELGETPPAYVIERIPDGEAFAGALISPGERPGQMIALVFSPTSRTIGVEFVHLSKAHQNAIRKLKLGYEKGAVWR</sequence>
<accession>A0A231GT93</accession>
<reference evidence="1 2" key="1">
    <citation type="submission" date="2017-07" db="EMBL/GenBank/DDBJ databases">
        <title>First draft Genome Sequence of Nocardia cerradoensis isolated from human infection.</title>
        <authorList>
            <person name="Carrasco G."/>
        </authorList>
    </citation>
    <scope>NUCLEOTIDE SEQUENCE [LARGE SCALE GENOMIC DNA]</scope>
    <source>
        <strain evidence="1 2">CNM20130759</strain>
    </source>
</reference>
<gene>
    <name evidence="1" type="ORF">B7C42_08084</name>
</gene>
<organism evidence="1 2">
    <name type="scientific">Nocardia cerradoensis</name>
    <dbReference type="NCBI Taxonomy" id="85688"/>
    <lineage>
        <taxon>Bacteria</taxon>
        <taxon>Bacillati</taxon>
        <taxon>Actinomycetota</taxon>
        <taxon>Actinomycetes</taxon>
        <taxon>Mycobacteriales</taxon>
        <taxon>Nocardiaceae</taxon>
        <taxon>Nocardia</taxon>
    </lineage>
</organism>
<keyword evidence="2" id="KW-1185">Reference proteome</keyword>
<comment type="caution">
    <text evidence="1">The sequence shown here is derived from an EMBL/GenBank/DDBJ whole genome shotgun (WGS) entry which is preliminary data.</text>
</comment>
<dbReference type="EMBL" id="NGAF01000058">
    <property type="protein sequence ID" value="OXR39843.1"/>
    <property type="molecule type" value="Genomic_DNA"/>
</dbReference>
<dbReference type="AlphaFoldDB" id="A0A231GT93"/>
<name>A0A231GT93_9NOCA</name>
<evidence type="ECO:0000313" key="2">
    <source>
        <dbReference type="Proteomes" id="UP000215506"/>
    </source>
</evidence>
<dbReference type="Proteomes" id="UP000215506">
    <property type="component" value="Unassembled WGS sequence"/>
</dbReference>
<evidence type="ECO:0000313" key="1">
    <source>
        <dbReference type="EMBL" id="OXR39843.1"/>
    </source>
</evidence>
<proteinExistence type="predicted"/>